<gene>
    <name evidence="2" type="ORF">HII31_04301</name>
</gene>
<dbReference type="EMBL" id="JABCIY010000062">
    <property type="protein sequence ID" value="KAF7194268.1"/>
    <property type="molecule type" value="Genomic_DNA"/>
</dbReference>
<reference evidence="2" key="1">
    <citation type="submission" date="2020-04" db="EMBL/GenBank/DDBJ databases">
        <title>Draft genome resource of the tomato pathogen Pseudocercospora fuligena.</title>
        <authorList>
            <person name="Zaccaron A."/>
        </authorList>
    </citation>
    <scope>NUCLEOTIDE SEQUENCE</scope>
    <source>
        <strain evidence="2">PF001</strain>
    </source>
</reference>
<accession>A0A8H6RNA8</accession>
<evidence type="ECO:0000313" key="2">
    <source>
        <dbReference type="EMBL" id="KAF7194268.1"/>
    </source>
</evidence>
<keyword evidence="3" id="KW-1185">Reference proteome</keyword>
<protein>
    <submittedName>
        <fullName evidence="2">Uncharacterized protein</fullName>
    </submittedName>
</protein>
<organism evidence="2 3">
    <name type="scientific">Pseudocercospora fuligena</name>
    <dbReference type="NCBI Taxonomy" id="685502"/>
    <lineage>
        <taxon>Eukaryota</taxon>
        <taxon>Fungi</taxon>
        <taxon>Dikarya</taxon>
        <taxon>Ascomycota</taxon>
        <taxon>Pezizomycotina</taxon>
        <taxon>Dothideomycetes</taxon>
        <taxon>Dothideomycetidae</taxon>
        <taxon>Mycosphaerellales</taxon>
        <taxon>Mycosphaerellaceae</taxon>
        <taxon>Pseudocercospora</taxon>
    </lineage>
</organism>
<name>A0A8H6RNA8_9PEZI</name>
<feature type="region of interest" description="Disordered" evidence="1">
    <location>
        <begin position="1"/>
        <end position="26"/>
    </location>
</feature>
<evidence type="ECO:0000256" key="1">
    <source>
        <dbReference type="SAM" id="MobiDB-lite"/>
    </source>
</evidence>
<sequence length="210" mass="22272">MNPFMQDSIMSSTGMPTLGRRAKGFGASPFGPGGAVPVHQMNFLMGGMGRHGMHNTPFSAGSYPHPQAPFPLGYTAAPMMPMPMAPNMMGGGGMDSFMSSYPATPFGSSMCGGSMSSYPSWPMGGMSGFGGPPTLLDGLDDMDDNGVWDGDDDVENFSGPFDIFYRANRRAKRRNKGCGMFNMSNMMPSMPMHGMSMGMGMGMMPPIGCM</sequence>
<dbReference type="Proteomes" id="UP000660729">
    <property type="component" value="Unassembled WGS sequence"/>
</dbReference>
<proteinExistence type="predicted"/>
<evidence type="ECO:0000313" key="3">
    <source>
        <dbReference type="Proteomes" id="UP000660729"/>
    </source>
</evidence>
<comment type="caution">
    <text evidence="2">The sequence shown here is derived from an EMBL/GenBank/DDBJ whole genome shotgun (WGS) entry which is preliminary data.</text>
</comment>
<dbReference type="OrthoDB" id="3648816at2759"/>
<dbReference type="AlphaFoldDB" id="A0A8H6RNA8"/>